<gene>
    <name evidence="1" type="ORF">Tasa_009_046</name>
</gene>
<protein>
    <submittedName>
        <fullName evidence="1">Uncharacterized protein</fullName>
    </submittedName>
</protein>
<proteinExistence type="predicted"/>
<dbReference type="AlphaFoldDB" id="A0A0D6MIE4"/>
<evidence type="ECO:0000313" key="2">
    <source>
        <dbReference type="Proteomes" id="UP000032679"/>
    </source>
</evidence>
<reference evidence="1 2" key="1">
    <citation type="submission" date="2012-10" db="EMBL/GenBank/DDBJ databases">
        <title>Genome sequencing of Tanticharoenia sakaeratensis NBRC 103193.</title>
        <authorList>
            <person name="Azuma Y."/>
            <person name="Hadano H."/>
            <person name="Hirakawa H."/>
            <person name="Matsushita K."/>
        </authorList>
    </citation>
    <scope>NUCLEOTIDE SEQUENCE [LARGE SCALE GENOMIC DNA]</scope>
    <source>
        <strain evidence="1 2">NBRC 103193</strain>
    </source>
</reference>
<accession>A0A0D6MIE4</accession>
<organism evidence="1 2">
    <name type="scientific">Tanticharoenia sakaeratensis NBRC 103193</name>
    <dbReference type="NCBI Taxonomy" id="1231623"/>
    <lineage>
        <taxon>Bacteria</taxon>
        <taxon>Pseudomonadati</taxon>
        <taxon>Pseudomonadota</taxon>
        <taxon>Alphaproteobacteria</taxon>
        <taxon>Acetobacterales</taxon>
        <taxon>Acetobacteraceae</taxon>
        <taxon>Tanticharoenia</taxon>
    </lineage>
</organism>
<comment type="caution">
    <text evidence="1">The sequence shown here is derived from an EMBL/GenBank/DDBJ whole genome shotgun (WGS) entry which is preliminary data.</text>
</comment>
<name>A0A0D6MIE4_9PROT</name>
<keyword evidence="2" id="KW-1185">Reference proteome</keyword>
<dbReference type="Proteomes" id="UP000032679">
    <property type="component" value="Unassembled WGS sequence"/>
</dbReference>
<dbReference type="EMBL" id="BALE01000009">
    <property type="protein sequence ID" value="GAN53251.1"/>
    <property type="molecule type" value="Genomic_DNA"/>
</dbReference>
<evidence type="ECO:0000313" key="1">
    <source>
        <dbReference type="EMBL" id="GAN53251.1"/>
    </source>
</evidence>
<sequence>MIDDFAATGAAVGVDVRVAQAHPQPGIQPAREILAMTGQYVLPERNDITDDSGFNAVERALLFRKRLGHERVLAKSGDEDRAKAAAVRNITRLRGDRVMKSYSPSCLVHNLKCSAIAEPAHK</sequence>